<reference evidence="4" key="1">
    <citation type="journal article" date="2020" name="Stud. Mycol.">
        <title>101 Dothideomycetes genomes: a test case for predicting lifestyles and emergence of pathogens.</title>
        <authorList>
            <person name="Haridas S."/>
            <person name="Albert R."/>
            <person name="Binder M."/>
            <person name="Bloem J."/>
            <person name="Labutti K."/>
            <person name="Salamov A."/>
            <person name="Andreopoulos B."/>
            <person name="Baker S."/>
            <person name="Barry K."/>
            <person name="Bills G."/>
            <person name="Bluhm B."/>
            <person name="Cannon C."/>
            <person name="Castanera R."/>
            <person name="Culley D."/>
            <person name="Daum C."/>
            <person name="Ezra D."/>
            <person name="Gonzalez J."/>
            <person name="Henrissat B."/>
            <person name="Kuo A."/>
            <person name="Liang C."/>
            <person name="Lipzen A."/>
            <person name="Lutzoni F."/>
            <person name="Magnuson J."/>
            <person name="Mondo S."/>
            <person name="Nolan M."/>
            <person name="Ohm R."/>
            <person name="Pangilinan J."/>
            <person name="Park H.-J."/>
            <person name="Ramirez L."/>
            <person name="Alfaro M."/>
            <person name="Sun H."/>
            <person name="Tritt A."/>
            <person name="Yoshinaga Y."/>
            <person name="Zwiers L.-H."/>
            <person name="Turgeon B."/>
            <person name="Goodwin S."/>
            <person name="Spatafora J."/>
            <person name="Crous P."/>
            <person name="Grigoriev I."/>
        </authorList>
    </citation>
    <scope>NUCLEOTIDE SEQUENCE</scope>
    <source>
        <strain evidence="4">ATCC 16933</strain>
    </source>
</reference>
<name>A0A6A6PE29_9PEZI</name>
<evidence type="ECO:0000256" key="1">
    <source>
        <dbReference type="SAM" id="Coils"/>
    </source>
</evidence>
<sequence>MHPTPIASPTSTFTSSLEKELEFPPPLRRRQTHETQAHGYPKLSWWVGKEPGFAIFRRFASLNAKNLLYYQAEIAQLEVQLQDLEHLNARENESLQTQVSELMSAKPGTNAARQWEKVLEIRAKLRDYNHLLLEHNQLYSLPEPNESDYEQLRNFLYHTSEEGPWLKHPEDIWAFEDGQKLHHDLVALSSRNVGADKFTRWLVDTAVPWVVDLVARRRGREGDHVETDDKMLNFAVGTFATIFASLLPTASIFALYAIHETLNRLAFIMVFSFFFTTCLAVFTDAKRIEIFAAAVALASVQVVFVGTSDGPMMSS</sequence>
<keyword evidence="2" id="KW-0812">Transmembrane</keyword>
<dbReference type="PANTHER" id="PTHR34502:SF5">
    <property type="entry name" value="DUF6594 DOMAIN-CONTAINING PROTEIN"/>
    <property type="match status" value="1"/>
</dbReference>
<feature type="transmembrane region" description="Helical" evidence="2">
    <location>
        <begin position="234"/>
        <end position="258"/>
    </location>
</feature>
<evidence type="ECO:0000256" key="2">
    <source>
        <dbReference type="SAM" id="Phobius"/>
    </source>
</evidence>
<dbReference type="AlphaFoldDB" id="A0A6A6PE29"/>
<feature type="coiled-coil region" evidence="1">
    <location>
        <begin position="67"/>
        <end position="94"/>
    </location>
</feature>
<dbReference type="Pfam" id="PF20237">
    <property type="entry name" value="DUF6594"/>
    <property type="match status" value="1"/>
</dbReference>
<feature type="transmembrane region" description="Helical" evidence="2">
    <location>
        <begin position="265"/>
        <end position="282"/>
    </location>
</feature>
<protein>
    <recommendedName>
        <fullName evidence="3">DUF6594 domain-containing protein</fullName>
    </recommendedName>
</protein>
<dbReference type="Proteomes" id="UP000799766">
    <property type="component" value="Unassembled WGS sequence"/>
</dbReference>
<evidence type="ECO:0000313" key="4">
    <source>
        <dbReference type="EMBL" id="KAF2462017.1"/>
    </source>
</evidence>
<gene>
    <name evidence="4" type="ORF">BDY21DRAFT_368156</name>
</gene>
<dbReference type="EMBL" id="MU001670">
    <property type="protein sequence ID" value="KAF2462017.1"/>
    <property type="molecule type" value="Genomic_DNA"/>
</dbReference>
<keyword evidence="5" id="KW-1185">Reference proteome</keyword>
<accession>A0A6A6PE29</accession>
<evidence type="ECO:0000313" key="5">
    <source>
        <dbReference type="Proteomes" id="UP000799766"/>
    </source>
</evidence>
<organism evidence="4 5">
    <name type="scientific">Lineolata rhizophorae</name>
    <dbReference type="NCBI Taxonomy" id="578093"/>
    <lineage>
        <taxon>Eukaryota</taxon>
        <taxon>Fungi</taxon>
        <taxon>Dikarya</taxon>
        <taxon>Ascomycota</taxon>
        <taxon>Pezizomycotina</taxon>
        <taxon>Dothideomycetes</taxon>
        <taxon>Dothideomycetes incertae sedis</taxon>
        <taxon>Lineolatales</taxon>
        <taxon>Lineolataceae</taxon>
        <taxon>Lineolata</taxon>
    </lineage>
</organism>
<keyword evidence="1" id="KW-0175">Coiled coil</keyword>
<dbReference type="OrthoDB" id="5342093at2759"/>
<proteinExistence type="predicted"/>
<evidence type="ECO:0000259" key="3">
    <source>
        <dbReference type="Pfam" id="PF20237"/>
    </source>
</evidence>
<dbReference type="PANTHER" id="PTHR34502">
    <property type="entry name" value="DUF6594 DOMAIN-CONTAINING PROTEIN-RELATED"/>
    <property type="match status" value="1"/>
</dbReference>
<dbReference type="InterPro" id="IPR046529">
    <property type="entry name" value="DUF6594"/>
</dbReference>
<keyword evidence="2" id="KW-0472">Membrane</keyword>
<feature type="domain" description="DUF6594" evidence="3">
    <location>
        <begin position="40"/>
        <end position="302"/>
    </location>
</feature>
<keyword evidence="2" id="KW-1133">Transmembrane helix</keyword>
<feature type="transmembrane region" description="Helical" evidence="2">
    <location>
        <begin position="288"/>
        <end position="307"/>
    </location>
</feature>